<dbReference type="Pfam" id="PF01839">
    <property type="entry name" value="FG-GAP"/>
    <property type="match status" value="1"/>
</dbReference>
<organism evidence="2 3">
    <name type="scientific">Hydrotalea sandarakina</name>
    <dbReference type="NCBI Taxonomy" id="1004304"/>
    <lineage>
        <taxon>Bacteria</taxon>
        <taxon>Pseudomonadati</taxon>
        <taxon>Bacteroidota</taxon>
        <taxon>Chitinophagia</taxon>
        <taxon>Chitinophagales</taxon>
        <taxon>Chitinophagaceae</taxon>
        <taxon>Hydrotalea</taxon>
    </lineage>
</organism>
<dbReference type="Proteomes" id="UP000249720">
    <property type="component" value="Unassembled WGS sequence"/>
</dbReference>
<dbReference type="OrthoDB" id="946181at2"/>
<feature type="chain" id="PRO_5016115457" description="VCBS repeat protein" evidence="1">
    <location>
        <begin position="20"/>
        <end position="194"/>
    </location>
</feature>
<accession>A0A2W7RND9</accession>
<comment type="caution">
    <text evidence="2">The sequence shown here is derived from an EMBL/GenBank/DDBJ whole genome shotgun (WGS) entry which is preliminary data.</text>
</comment>
<evidence type="ECO:0008006" key="4">
    <source>
        <dbReference type="Google" id="ProtNLM"/>
    </source>
</evidence>
<keyword evidence="3" id="KW-1185">Reference proteome</keyword>
<proteinExistence type="predicted"/>
<dbReference type="AlphaFoldDB" id="A0A2W7RND9"/>
<keyword evidence="1" id="KW-0732">Signal</keyword>
<evidence type="ECO:0000313" key="3">
    <source>
        <dbReference type="Proteomes" id="UP000249720"/>
    </source>
</evidence>
<dbReference type="EMBL" id="QKZV01000005">
    <property type="protein sequence ID" value="PZX62318.1"/>
    <property type="molecule type" value="Genomic_DNA"/>
</dbReference>
<evidence type="ECO:0000256" key="1">
    <source>
        <dbReference type="SAM" id="SignalP"/>
    </source>
</evidence>
<dbReference type="InterPro" id="IPR013517">
    <property type="entry name" value="FG-GAP"/>
</dbReference>
<dbReference type="RefSeq" id="WP_111295448.1">
    <property type="nucleotide sequence ID" value="NZ_QKZV01000005.1"/>
</dbReference>
<sequence>MHKKGWLTAIIMLPLFAMAQSNKFDSTVLYGKVGYRVRCNNKDANNNLASIKLIGFSGARDPEFFVKGVIKQIAIDDFNNDGYPDLMINVYNGPNEQYGNVITLISSENKSISVAGFPDILNDPKLRVGYKGNDHFQIMQGLLMRSYPIYSSNDSSATYTGKKRFIQYQLVKEEGDKMSFKPMHVYEVAAPNIN</sequence>
<evidence type="ECO:0000313" key="2">
    <source>
        <dbReference type="EMBL" id="PZX62318.1"/>
    </source>
</evidence>
<reference evidence="2 3" key="1">
    <citation type="submission" date="2018-06" db="EMBL/GenBank/DDBJ databases">
        <title>Genomic Encyclopedia of Archaeal and Bacterial Type Strains, Phase II (KMG-II): from individual species to whole genera.</title>
        <authorList>
            <person name="Goeker M."/>
        </authorList>
    </citation>
    <scope>NUCLEOTIDE SEQUENCE [LARGE SCALE GENOMIC DNA]</scope>
    <source>
        <strain evidence="2 3">DSM 23241</strain>
    </source>
</reference>
<name>A0A2W7RND9_9BACT</name>
<protein>
    <recommendedName>
        <fullName evidence="4">VCBS repeat protein</fullName>
    </recommendedName>
</protein>
<feature type="signal peptide" evidence="1">
    <location>
        <begin position="1"/>
        <end position="19"/>
    </location>
</feature>
<gene>
    <name evidence="2" type="ORF">LX80_01800</name>
</gene>